<proteinExistence type="predicted"/>
<sequence length="117" mass="13146">MSKAKLRSNGLGIVSEGLELSEDQLPPFGNDKIKVYPMEWKNPLTGKLAMMVYQTLSERFILKMAAFSIILPKFATGCINYNDVRFIPIWSIYTRYSGSAQSDGEFALVLPSFMPTI</sequence>
<dbReference type="STRING" id="1316194.A0A1Q5T079"/>
<reference evidence="1 2" key="1">
    <citation type="submission" date="2016-10" db="EMBL/GenBank/DDBJ databases">
        <title>Genome sequence of the ascomycete fungus Penicillium subrubescens.</title>
        <authorList>
            <person name="De Vries R.P."/>
            <person name="Peng M."/>
            <person name="Dilokpimol A."/>
            <person name="Hilden K."/>
            <person name="Makela M.R."/>
            <person name="Grigoriev I."/>
            <person name="Riley R."/>
            <person name="Granchi Z."/>
        </authorList>
    </citation>
    <scope>NUCLEOTIDE SEQUENCE [LARGE SCALE GENOMIC DNA]</scope>
    <source>
        <strain evidence="1 2">CBS 132785</strain>
    </source>
</reference>
<organism evidence="1 2">
    <name type="scientific">Penicillium subrubescens</name>
    <dbReference type="NCBI Taxonomy" id="1316194"/>
    <lineage>
        <taxon>Eukaryota</taxon>
        <taxon>Fungi</taxon>
        <taxon>Dikarya</taxon>
        <taxon>Ascomycota</taxon>
        <taxon>Pezizomycotina</taxon>
        <taxon>Eurotiomycetes</taxon>
        <taxon>Eurotiomycetidae</taxon>
        <taxon>Eurotiales</taxon>
        <taxon>Aspergillaceae</taxon>
        <taxon>Penicillium</taxon>
    </lineage>
</organism>
<evidence type="ECO:0000313" key="1">
    <source>
        <dbReference type="EMBL" id="OKO93677.1"/>
    </source>
</evidence>
<evidence type="ECO:0000313" key="2">
    <source>
        <dbReference type="Proteomes" id="UP000186955"/>
    </source>
</evidence>
<dbReference type="Proteomes" id="UP000186955">
    <property type="component" value="Unassembled WGS sequence"/>
</dbReference>
<gene>
    <name evidence="1" type="ORF">PENSUB_11956</name>
</gene>
<comment type="caution">
    <text evidence="1">The sequence shown here is derived from an EMBL/GenBank/DDBJ whole genome shotgun (WGS) entry which is preliminary data.</text>
</comment>
<name>A0A1Q5T079_9EURO</name>
<protein>
    <submittedName>
        <fullName evidence="1">Uncharacterized protein</fullName>
    </submittedName>
</protein>
<keyword evidence="2" id="KW-1185">Reference proteome</keyword>
<dbReference type="EMBL" id="MNBE01000723">
    <property type="protein sequence ID" value="OKO93677.1"/>
    <property type="molecule type" value="Genomic_DNA"/>
</dbReference>
<dbReference type="AlphaFoldDB" id="A0A1Q5T079"/>
<accession>A0A1Q5T079</accession>